<evidence type="ECO:0000313" key="5">
    <source>
        <dbReference type="EMBL" id="CAL4787329.1"/>
    </source>
</evidence>
<dbReference type="GO" id="GO:0006629">
    <property type="term" value="P:lipid metabolic process"/>
    <property type="evidence" value="ECO:0007669"/>
    <property type="project" value="InterPro"/>
</dbReference>
<gene>
    <name evidence="3" type="ORF">C1SCF055_LOCUS26172</name>
</gene>
<keyword evidence="1" id="KW-0812">Transmembrane</keyword>
<dbReference type="SUPFAM" id="SSF53474">
    <property type="entry name" value="alpha/beta-Hydrolases"/>
    <property type="match status" value="1"/>
</dbReference>
<evidence type="ECO:0000313" key="3">
    <source>
        <dbReference type="EMBL" id="CAI4000017.1"/>
    </source>
</evidence>
<dbReference type="EMBL" id="CAMXCT020002719">
    <property type="protein sequence ID" value="CAL1153392.1"/>
    <property type="molecule type" value="Genomic_DNA"/>
</dbReference>
<feature type="domain" description="Fungal lipase-type" evidence="2">
    <location>
        <begin position="148"/>
        <end position="279"/>
    </location>
</feature>
<proteinExistence type="predicted"/>
<dbReference type="Pfam" id="PF01764">
    <property type="entry name" value="Lipase_3"/>
    <property type="match status" value="1"/>
</dbReference>
<dbReference type="AlphaFoldDB" id="A0A9P1CZT3"/>
<protein>
    <submittedName>
        <fullName evidence="5">Quinone oxidoreductase</fullName>
    </submittedName>
</protein>
<dbReference type="Gene3D" id="3.40.50.1820">
    <property type="entry name" value="alpha/beta hydrolase"/>
    <property type="match status" value="1"/>
</dbReference>
<reference evidence="3" key="1">
    <citation type="submission" date="2022-10" db="EMBL/GenBank/DDBJ databases">
        <authorList>
            <person name="Chen Y."/>
            <person name="Dougan E. K."/>
            <person name="Chan C."/>
            <person name="Rhodes N."/>
            <person name="Thang M."/>
        </authorList>
    </citation>
    <scope>NUCLEOTIDE SEQUENCE</scope>
</reference>
<reference evidence="4" key="2">
    <citation type="submission" date="2024-04" db="EMBL/GenBank/DDBJ databases">
        <authorList>
            <person name="Chen Y."/>
            <person name="Shah S."/>
            <person name="Dougan E. K."/>
            <person name="Thang M."/>
            <person name="Chan C."/>
        </authorList>
    </citation>
    <scope>NUCLEOTIDE SEQUENCE [LARGE SCALE GENOMIC DNA]</scope>
</reference>
<dbReference type="SUPFAM" id="SSF52540">
    <property type="entry name" value="P-loop containing nucleoside triphosphate hydrolases"/>
    <property type="match status" value="1"/>
</dbReference>
<evidence type="ECO:0000256" key="1">
    <source>
        <dbReference type="SAM" id="Phobius"/>
    </source>
</evidence>
<sequence length="1242" mass="138073">MSSSEASGHWYLKLLQQAEVPEHFHQGSIEALQQLGIQSFQALVAAFTSRLHNDVDFGLGDLMLPPFHRKKMAEILRHPPLPITHEEIMVCAELCALAYKSCGEDSDETAKFKKGRAPDLFLHAQCPRTKQKYLFCVVAPSGRSCFFAAFAGTHASGDWTTNLTLIPVSGVGVGGKVHGGFWERCACMKFPFMHRMVEHFGCEAMIFTGHSLGGAVSHLSCLWAKRQDEFKQLKLPISSVAFAAPLAACEEVARDVERLDWTSHFVNIVNGDDPVPRLLNLAESLAELCRAGSDLSRSIDASPQEIGSILNCLTGKAGLSTVLLNFLPSAPVADALQRLAMLPAAKSIAKVIDIYKPFGIYVFLRAPAAGPYECTWSRGMEVLEELGPAKLLDKSFKGNLTNDNIRRHDVSAYKLVLNHRPVKEFLDVPVPLEPSRSVSSGSCPTDAPSPMSVASQVNVVSVIVFSDLEKNEVLYGIIGKNLDLLGTAGMELFADDQFQVAESIVPVLQEDTFLTLQQQGLDQSKKLEDSKRLRFRPDVGPLIEFPLNSTDFSSSRSVDMGLARDADLRFDKNFVRRTLKQAWLMEHYVSDTHLLQELVRLDQLGQFGLMDHYHVSKANAAEALCHVGEGEDAKKLIQATLDWICPPGGLKLPSKKGLFARGILTVAGFAGVTAAFVYSGGLSLLLPSVFPATGGYLTGGVSSLAFLMALRLSDDRLPFQYNQMLAVLLEEAGCSLVEFPAFLRNDEFEKEKRLIELVELGKVSGVPQWVATGRFVGLRSPGLQEVNRRYEAVRIIHNIKETVCIPTVFVSGPANSGKTTLVSQLLMSPELEQGAGYMQECRTQGVNAHKWGQGALVIDTPGLDAAQDELVGKFRAGACAAKAYVYIRSYQGLEQGDDVKNIVVTLDQAASPSPHVLILLNQVIEKRRLATGEKLSKQELLTIKKTMLANMKEEFSRTRTKKFEGTRMGNFFSTFLNSKFTNVEIMFADLSRTREEIDSVAEDIRDLVLDARGVANWCQKVLDPKKENDHLQRAVNQVNWTNWVQQCQAARQRREEEREAEAEAQILADIKQAKKSKDLEVAVRIATTRERLCWIGAYYAFVGGMSLARSMSMRWRGVRLHWDNAFLPLNIVFFCMPPFLFTYQLDLALHPMRLGGLHLGGKANRIAEEANRIRLGRKHHWFGCEYLPWVDDQTLWIHKPICLPLTLEAAYHRERAASLRAQRAKGLEAEADWAYFMPRCET</sequence>
<name>A0A9P1CZT3_9DINO</name>
<dbReference type="InterPro" id="IPR027417">
    <property type="entry name" value="P-loop_NTPase"/>
</dbReference>
<feature type="transmembrane region" description="Helical" evidence="1">
    <location>
        <begin position="658"/>
        <end position="678"/>
    </location>
</feature>
<dbReference type="InterPro" id="IPR029058">
    <property type="entry name" value="AB_hydrolase_fold"/>
</dbReference>
<evidence type="ECO:0000313" key="4">
    <source>
        <dbReference type="EMBL" id="CAL1153392.1"/>
    </source>
</evidence>
<organism evidence="3">
    <name type="scientific">Cladocopium goreaui</name>
    <dbReference type="NCBI Taxonomy" id="2562237"/>
    <lineage>
        <taxon>Eukaryota</taxon>
        <taxon>Sar</taxon>
        <taxon>Alveolata</taxon>
        <taxon>Dinophyceae</taxon>
        <taxon>Suessiales</taxon>
        <taxon>Symbiodiniaceae</taxon>
        <taxon>Cladocopium</taxon>
    </lineage>
</organism>
<comment type="caution">
    <text evidence="3">The sequence shown here is derived from an EMBL/GenBank/DDBJ whole genome shotgun (WGS) entry which is preliminary data.</text>
</comment>
<dbReference type="InterPro" id="IPR002921">
    <property type="entry name" value="Fungal_lipase-type"/>
</dbReference>
<dbReference type="InterPro" id="IPR051218">
    <property type="entry name" value="Sec_MonoDiacylglyc_Lipase"/>
</dbReference>
<keyword evidence="1" id="KW-0472">Membrane</keyword>
<dbReference type="PANTHER" id="PTHR45856:SF24">
    <property type="entry name" value="FUNGAL LIPASE-LIKE DOMAIN-CONTAINING PROTEIN"/>
    <property type="match status" value="1"/>
</dbReference>
<dbReference type="Proteomes" id="UP001152797">
    <property type="component" value="Unassembled WGS sequence"/>
</dbReference>
<dbReference type="PANTHER" id="PTHR45856">
    <property type="entry name" value="ALPHA/BETA-HYDROLASES SUPERFAMILY PROTEIN"/>
    <property type="match status" value="1"/>
</dbReference>
<dbReference type="EMBL" id="CAMXCT030002719">
    <property type="protein sequence ID" value="CAL4787329.1"/>
    <property type="molecule type" value="Genomic_DNA"/>
</dbReference>
<dbReference type="EMBL" id="CAMXCT010002719">
    <property type="protein sequence ID" value="CAI4000017.1"/>
    <property type="molecule type" value="Genomic_DNA"/>
</dbReference>
<dbReference type="Gene3D" id="3.40.50.300">
    <property type="entry name" value="P-loop containing nucleotide triphosphate hydrolases"/>
    <property type="match status" value="1"/>
</dbReference>
<evidence type="ECO:0000313" key="6">
    <source>
        <dbReference type="Proteomes" id="UP001152797"/>
    </source>
</evidence>
<accession>A0A9P1CZT3</accession>
<keyword evidence="6" id="KW-1185">Reference proteome</keyword>
<feature type="transmembrane region" description="Helical" evidence="1">
    <location>
        <begin position="684"/>
        <end position="710"/>
    </location>
</feature>
<evidence type="ECO:0000259" key="2">
    <source>
        <dbReference type="Pfam" id="PF01764"/>
    </source>
</evidence>
<dbReference type="OrthoDB" id="406205at2759"/>
<keyword evidence="1" id="KW-1133">Transmembrane helix</keyword>